<name>A0A179GN28_PURLI</name>
<dbReference type="EMBL" id="LSBH01000005">
    <property type="protein sequence ID" value="OAQ79294.1"/>
    <property type="molecule type" value="Genomic_DNA"/>
</dbReference>
<dbReference type="Proteomes" id="UP000078240">
    <property type="component" value="Unassembled WGS sequence"/>
</dbReference>
<proteinExistence type="predicted"/>
<comment type="caution">
    <text evidence="1">The sequence shown here is derived from an EMBL/GenBank/DDBJ whole genome shotgun (WGS) entry which is preliminary data.</text>
</comment>
<organism evidence="1 3">
    <name type="scientific">Purpureocillium lilacinum</name>
    <name type="common">Paecilomyces lilacinus</name>
    <dbReference type="NCBI Taxonomy" id="33203"/>
    <lineage>
        <taxon>Eukaryota</taxon>
        <taxon>Fungi</taxon>
        <taxon>Dikarya</taxon>
        <taxon>Ascomycota</taxon>
        <taxon>Pezizomycotina</taxon>
        <taxon>Sordariomycetes</taxon>
        <taxon>Hypocreomycetidae</taxon>
        <taxon>Hypocreales</taxon>
        <taxon>Ophiocordycipitaceae</taxon>
        <taxon>Purpureocillium</taxon>
    </lineage>
</organism>
<gene>
    <name evidence="1" type="ORF">VFPBJ_07415</name>
    <name evidence="2" type="ORF">VFPFJ_02113</name>
</gene>
<accession>A0A179GN28</accession>
<evidence type="ECO:0000313" key="1">
    <source>
        <dbReference type="EMBL" id="OAQ79294.1"/>
    </source>
</evidence>
<evidence type="ECO:0000313" key="3">
    <source>
        <dbReference type="Proteomes" id="UP000078240"/>
    </source>
</evidence>
<evidence type="ECO:0000313" key="2">
    <source>
        <dbReference type="EMBL" id="OAQ92952.1"/>
    </source>
</evidence>
<dbReference type="EMBL" id="LSBI01000002">
    <property type="protein sequence ID" value="OAQ92952.1"/>
    <property type="molecule type" value="Genomic_DNA"/>
</dbReference>
<dbReference type="Proteomes" id="UP000078340">
    <property type="component" value="Unassembled WGS sequence"/>
</dbReference>
<dbReference type="AlphaFoldDB" id="A0A179GN28"/>
<protein>
    <submittedName>
        <fullName evidence="1">Uncharacterized protein</fullName>
    </submittedName>
</protein>
<reference evidence="1 3" key="1">
    <citation type="submission" date="2016-01" db="EMBL/GenBank/DDBJ databases">
        <title>Biosynthesis of antibiotic leucinostatins and their inhibition on Phytophthora in bio-control Purpureocillium lilacinum.</title>
        <authorList>
            <person name="Wang G."/>
            <person name="Liu Z."/>
            <person name="Lin R."/>
            <person name="Li E."/>
            <person name="Mao Z."/>
            <person name="Ling J."/>
            <person name="Yin W."/>
            <person name="Xie B."/>
        </authorList>
    </citation>
    <scope>NUCLEOTIDE SEQUENCE [LARGE SCALE GENOMIC DNA]</scope>
    <source>
        <strain evidence="1">PLBJ-1</strain>
        <strain evidence="2">PLFJ-1</strain>
    </source>
</reference>
<sequence>MLHASACLLISATPPVNEPLFPAAPSPAAASLAVPPLSAPQSSWLIFQQLIARASEGSA</sequence>